<dbReference type="EMBL" id="JBAWTH010000008">
    <property type="protein sequence ID" value="KAL2290900.1"/>
    <property type="molecule type" value="Genomic_DNA"/>
</dbReference>
<evidence type="ECO:0000313" key="1">
    <source>
        <dbReference type="EMBL" id="KAL2290900.1"/>
    </source>
</evidence>
<reference evidence="1 2" key="1">
    <citation type="submission" date="2024-03" db="EMBL/GenBank/DDBJ databases">
        <title>A high-quality draft genome sequence of Diaporthe vaccinii, a causative agent of upright dieback and viscid rot disease in cranberry plants.</title>
        <authorList>
            <person name="Sarrasin M."/>
            <person name="Lang B.F."/>
            <person name="Burger G."/>
        </authorList>
    </citation>
    <scope>NUCLEOTIDE SEQUENCE [LARGE SCALE GENOMIC DNA]</scope>
    <source>
        <strain evidence="1 2">IS7</strain>
    </source>
</reference>
<protein>
    <submittedName>
        <fullName evidence="1">Uncharacterized protein</fullName>
    </submittedName>
</protein>
<keyword evidence="2" id="KW-1185">Reference proteome</keyword>
<accession>A0ABR4F866</accession>
<proteinExistence type="predicted"/>
<comment type="caution">
    <text evidence="1">The sequence shown here is derived from an EMBL/GenBank/DDBJ whole genome shotgun (WGS) entry which is preliminary data.</text>
</comment>
<evidence type="ECO:0000313" key="2">
    <source>
        <dbReference type="Proteomes" id="UP001600888"/>
    </source>
</evidence>
<dbReference type="Proteomes" id="UP001600888">
    <property type="component" value="Unassembled WGS sequence"/>
</dbReference>
<gene>
    <name evidence="1" type="ORF">FJTKL_14841</name>
</gene>
<name>A0ABR4F866_9PEZI</name>
<sequence length="169" mass="19486">MRDGQKWPLRIELVRFRLFNFNLSVFSGASLGLHVESVLLKGVPLRHTLSRQCNSLKLDVGVLWERLNSNTAASRLVGEPLAVLLVHGLKRDKRWSAWWPRCRRAHSAVQRTAKSFMSLRKMLTLTTLLMSEPAATRTALRLRMQAAVFSWMVPWIRLPSGSKWIWPEQ</sequence>
<organism evidence="1 2">
    <name type="scientific">Diaporthe vaccinii</name>
    <dbReference type="NCBI Taxonomy" id="105482"/>
    <lineage>
        <taxon>Eukaryota</taxon>
        <taxon>Fungi</taxon>
        <taxon>Dikarya</taxon>
        <taxon>Ascomycota</taxon>
        <taxon>Pezizomycotina</taxon>
        <taxon>Sordariomycetes</taxon>
        <taxon>Sordariomycetidae</taxon>
        <taxon>Diaporthales</taxon>
        <taxon>Diaporthaceae</taxon>
        <taxon>Diaporthe</taxon>
        <taxon>Diaporthe eres species complex</taxon>
    </lineage>
</organism>